<comment type="caution">
    <text evidence="2">The sequence shown here is derived from an EMBL/GenBank/DDBJ whole genome shotgun (WGS) entry which is preliminary data.</text>
</comment>
<protein>
    <submittedName>
        <fullName evidence="2">Uncharacterized protein</fullName>
    </submittedName>
</protein>
<name>A0ABR8VY87_9GAMM</name>
<gene>
    <name evidence="2" type="ORF">H9629_10330</name>
</gene>
<evidence type="ECO:0000256" key="1">
    <source>
        <dbReference type="SAM" id="Phobius"/>
    </source>
</evidence>
<feature type="transmembrane region" description="Helical" evidence="1">
    <location>
        <begin position="106"/>
        <end position="127"/>
    </location>
</feature>
<dbReference type="EMBL" id="JACSPT010000012">
    <property type="protein sequence ID" value="MBD8009735.1"/>
    <property type="molecule type" value="Genomic_DNA"/>
</dbReference>
<accession>A0ABR8VY87</accession>
<proteinExistence type="predicted"/>
<keyword evidence="1" id="KW-0812">Transmembrane</keyword>
<evidence type="ECO:0000313" key="3">
    <source>
        <dbReference type="Proteomes" id="UP000621930"/>
    </source>
</evidence>
<dbReference type="Proteomes" id="UP000621930">
    <property type="component" value="Unassembled WGS sequence"/>
</dbReference>
<feature type="transmembrane region" description="Helical" evidence="1">
    <location>
        <begin position="139"/>
        <end position="159"/>
    </location>
</feature>
<keyword evidence="1" id="KW-0472">Membrane</keyword>
<evidence type="ECO:0000313" key="2">
    <source>
        <dbReference type="EMBL" id="MBD8009735.1"/>
    </source>
</evidence>
<keyword evidence="3" id="KW-1185">Reference proteome</keyword>
<keyword evidence="1" id="KW-1133">Transmembrane helix</keyword>
<reference evidence="2 3" key="1">
    <citation type="submission" date="2020-08" db="EMBL/GenBank/DDBJ databases">
        <title>A Genomic Blueprint of the Chicken Gut Microbiome.</title>
        <authorList>
            <person name="Gilroy R."/>
            <person name="Ravi A."/>
            <person name="Getino M."/>
            <person name="Pursley I."/>
            <person name="Horton D.L."/>
            <person name="Alikhan N.-F."/>
            <person name="Baker D."/>
            <person name="Gharbi K."/>
            <person name="Hall N."/>
            <person name="Watson M."/>
            <person name="Adriaenssens E.M."/>
            <person name="Foster-Nyarko E."/>
            <person name="Jarju S."/>
            <person name="Secka A."/>
            <person name="Antonio M."/>
            <person name="Oren A."/>
            <person name="Chaudhuri R."/>
            <person name="La Ragione R.M."/>
            <person name="Hildebrand F."/>
            <person name="Pallen M.J."/>
        </authorList>
    </citation>
    <scope>NUCLEOTIDE SEQUENCE [LARGE SCALE GENOMIC DNA]</scope>
    <source>
        <strain evidence="2 3">Sa1BUA6</strain>
    </source>
</reference>
<sequence>MRMFEVKQVIEGKIFIHHQRDEMLTVFHRYELPRQYFECFINAQNFTGHFVNVHCQPADEVRVVYIQKNGQNKIIAMWNHTQQVLHLYPSTIIFSRWSWMHRVIPNLIKTIAISLILLTGFFFLVSASFERAVRDATLFSFWGLLLASILVGLPMLIFYRHRQAQTQELLHLFPLSSAHLLDMEKLNPPSRIYPLAKPVESLTNTSISSPDNIRKLYK</sequence>
<organism evidence="2 3">
    <name type="scientific">Acinetobacter pecorum</name>
    <dbReference type="NCBI Taxonomy" id="2762215"/>
    <lineage>
        <taxon>Bacteria</taxon>
        <taxon>Pseudomonadati</taxon>
        <taxon>Pseudomonadota</taxon>
        <taxon>Gammaproteobacteria</taxon>
        <taxon>Moraxellales</taxon>
        <taxon>Moraxellaceae</taxon>
        <taxon>Acinetobacter</taxon>
    </lineage>
</organism>